<keyword evidence="3" id="KW-1185">Reference proteome</keyword>
<gene>
    <name evidence="2" type="ORF">GCM10022295_87550</name>
</gene>
<proteinExistence type="predicted"/>
<accession>A0ABP6YXJ2</accession>
<evidence type="ECO:0000256" key="1">
    <source>
        <dbReference type="SAM" id="MobiDB-lite"/>
    </source>
</evidence>
<evidence type="ECO:0000313" key="2">
    <source>
        <dbReference type="EMBL" id="GAA3592436.1"/>
    </source>
</evidence>
<dbReference type="Proteomes" id="UP001500707">
    <property type="component" value="Unassembled WGS sequence"/>
</dbReference>
<dbReference type="EMBL" id="BAABCE010000029">
    <property type="protein sequence ID" value="GAA3592436.1"/>
    <property type="molecule type" value="Genomic_DNA"/>
</dbReference>
<sequence length="108" mass="11316">MSVSHSLYAVYGVVVAPPREPRALDDALGAQAHRPADGDPARVRVLLFTVGDSEHTILGADHEPLDPNTYRAVPSRQSASSGTTPCLSSCRTWGSRSEPAPAGSSCTT</sequence>
<comment type="caution">
    <text evidence="2">The sequence shown here is derived from an EMBL/GenBank/DDBJ whole genome shotgun (WGS) entry which is preliminary data.</text>
</comment>
<name>A0ABP6YXJ2_9ACTN</name>
<feature type="compositionally biased region" description="Polar residues" evidence="1">
    <location>
        <begin position="75"/>
        <end position="95"/>
    </location>
</feature>
<organism evidence="2 3">
    <name type="scientific">Streptomyces osmaniensis</name>
    <dbReference type="NCBI Taxonomy" id="593134"/>
    <lineage>
        <taxon>Bacteria</taxon>
        <taxon>Bacillati</taxon>
        <taxon>Actinomycetota</taxon>
        <taxon>Actinomycetes</taxon>
        <taxon>Kitasatosporales</taxon>
        <taxon>Streptomycetaceae</taxon>
        <taxon>Streptomyces</taxon>
    </lineage>
</organism>
<feature type="region of interest" description="Disordered" evidence="1">
    <location>
        <begin position="72"/>
        <end position="108"/>
    </location>
</feature>
<reference evidence="3" key="1">
    <citation type="journal article" date="2019" name="Int. J. Syst. Evol. Microbiol.">
        <title>The Global Catalogue of Microorganisms (GCM) 10K type strain sequencing project: providing services to taxonomists for standard genome sequencing and annotation.</title>
        <authorList>
            <consortium name="The Broad Institute Genomics Platform"/>
            <consortium name="The Broad Institute Genome Sequencing Center for Infectious Disease"/>
            <person name="Wu L."/>
            <person name="Ma J."/>
        </authorList>
    </citation>
    <scope>NUCLEOTIDE SEQUENCE [LARGE SCALE GENOMIC DNA]</scope>
    <source>
        <strain evidence="3">JCM 17656</strain>
    </source>
</reference>
<evidence type="ECO:0000313" key="3">
    <source>
        <dbReference type="Proteomes" id="UP001500707"/>
    </source>
</evidence>
<protein>
    <submittedName>
        <fullName evidence="2">Uncharacterized protein</fullName>
    </submittedName>
</protein>